<dbReference type="EMBL" id="BAAAND010000004">
    <property type="protein sequence ID" value="GAA1581160.1"/>
    <property type="molecule type" value="Genomic_DNA"/>
</dbReference>
<name>A0ABN2DN01_9ACTN</name>
<proteinExistence type="predicted"/>
<dbReference type="Proteomes" id="UP001500190">
    <property type="component" value="Unassembled WGS sequence"/>
</dbReference>
<evidence type="ECO:0000313" key="2">
    <source>
        <dbReference type="Proteomes" id="UP001500190"/>
    </source>
</evidence>
<comment type="caution">
    <text evidence="1">The sequence shown here is derived from an EMBL/GenBank/DDBJ whole genome shotgun (WGS) entry which is preliminary data.</text>
</comment>
<evidence type="ECO:0000313" key="1">
    <source>
        <dbReference type="EMBL" id="GAA1581160.1"/>
    </source>
</evidence>
<accession>A0ABN2DN01</accession>
<sequence>MNIVFAAPDDETAIARLGDLLPGSPTHNDDGLRPEVLADLETHLTGRNAQDIAADPRHCAQITQIFDEGAGVTEAALLTITDTLTHALAAADAETLSTAAASYSDYTVKGLATVARHATTHSHHMYTFWYF</sequence>
<keyword evidence="2" id="KW-1185">Reference proteome</keyword>
<organism evidence="1 2">
    <name type="scientific">Kribbella karoonensis</name>
    <dbReference type="NCBI Taxonomy" id="324851"/>
    <lineage>
        <taxon>Bacteria</taxon>
        <taxon>Bacillati</taxon>
        <taxon>Actinomycetota</taxon>
        <taxon>Actinomycetes</taxon>
        <taxon>Propionibacteriales</taxon>
        <taxon>Kribbellaceae</taxon>
        <taxon>Kribbella</taxon>
    </lineage>
</organism>
<protein>
    <submittedName>
        <fullName evidence="1">Uncharacterized protein</fullName>
    </submittedName>
</protein>
<gene>
    <name evidence="1" type="ORF">GCM10009742_27100</name>
</gene>
<reference evidence="1 2" key="1">
    <citation type="journal article" date="2019" name="Int. J. Syst. Evol. Microbiol.">
        <title>The Global Catalogue of Microorganisms (GCM) 10K type strain sequencing project: providing services to taxonomists for standard genome sequencing and annotation.</title>
        <authorList>
            <consortium name="The Broad Institute Genomics Platform"/>
            <consortium name="The Broad Institute Genome Sequencing Center for Infectious Disease"/>
            <person name="Wu L."/>
            <person name="Ma J."/>
        </authorList>
    </citation>
    <scope>NUCLEOTIDE SEQUENCE [LARGE SCALE GENOMIC DNA]</scope>
    <source>
        <strain evidence="1 2">JCM 14304</strain>
    </source>
</reference>